<protein>
    <submittedName>
        <fullName evidence="2">Protein phosphatase 2C domain-containing protein</fullName>
    </submittedName>
</protein>
<evidence type="ECO:0000313" key="2">
    <source>
        <dbReference type="EMBL" id="WXB95151.1"/>
    </source>
</evidence>
<proteinExistence type="predicted"/>
<dbReference type="InterPro" id="IPR036457">
    <property type="entry name" value="PPM-type-like_dom_sf"/>
</dbReference>
<dbReference type="Pfam" id="PF13672">
    <property type="entry name" value="PP2C_2"/>
    <property type="match status" value="1"/>
</dbReference>
<dbReference type="EMBL" id="CP147407">
    <property type="protein sequence ID" value="WXB95151.1"/>
    <property type="molecule type" value="Genomic_DNA"/>
</dbReference>
<keyword evidence="3" id="KW-1185">Reference proteome</keyword>
<name>A0ABZ2NBZ9_9BACI</name>
<evidence type="ECO:0000259" key="1">
    <source>
        <dbReference type="Pfam" id="PF13672"/>
    </source>
</evidence>
<reference evidence="2 3" key="1">
    <citation type="submission" date="2024-02" db="EMBL/GenBank/DDBJ databases">
        <title>Seven novel Bacillus-like species.</title>
        <authorList>
            <person name="Liu G."/>
        </authorList>
    </citation>
    <scope>NUCLEOTIDE SEQUENCE [LARGE SCALE GENOMIC DNA]</scope>
    <source>
        <strain evidence="2 3">FJAT-52054</strain>
    </source>
</reference>
<dbReference type="Proteomes" id="UP001377337">
    <property type="component" value="Chromosome"/>
</dbReference>
<dbReference type="SUPFAM" id="SSF81606">
    <property type="entry name" value="PP2C-like"/>
    <property type="match status" value="1"/>
</dbReference>
<organism evidence="2 3">
    <name type="scientific">Metabacillus sediminis</name>
    <dbReference type="NCBI Taxonomy" id="3117746"/>
    <lineage>
        <taxon>Bacteria</taxon>
        <taxon>Bacillati</taxon>
        <taxon>Bacillota</taxon>
        <taxon>Bacilli</taxon>
        <taxon>Bacillales</taxon>
        <taxon>Bacillaceae</taxon>
        <taxon>Metabacillus</taxon>
    </lineage>
</organism>
<sequence length="269" mass="30354">MDLSILSHKSPSKKEIEDAFFVSDDCLTFGVFDGVTPMTDELFQNEHNGAYLASHMLASTLALPINQNRSLIEWLAEANALLLQKMESAALAIEERHLRWASCAAVLRITGEQAAFIQCGDCMILKEDHHGFVTPLTINSVEGISERARLVRERKRAEGLHIPPESWFLDHPHERMKDHRHLANRTGGYSVVNGDQELIDFIQTGEADIKGIKSLLIISDGFFHPEWSLRDVHIEISKLGLESYAEALRYLEHINGLPHDDMTGIFIQF</sequence>
<dbReference type="InterPro" id="IPR001932">
    <property type="entry name" value="PPM-type_phosphatase-like_dom"/>
</dbReference>
<accession>A0ABZ2NBZ9</accession>
<feature type="domain" description="PPM-type phosphatase" evidence="1">
    <location>
        <begin position="25"/>
        <end position="223"/>
    </location>
</feature>
<gene>
    <name evidence="2" type="ORF">WCV65_11220</name>
</gene>
<evidence type="ECO:0000313" key="3">
    <source>
        <dbReference type="Proteomes" id="UP001377337"/>
    </source>
</evidence>
<dbReference type="RefSeq" id="WP_338776502.1">
    <property type="nucleotide sequence ID" value="NZ_CP147407.1"/>
</dbReference>
<dbReference type="Gene3D" id="3.60.40.10">
    <property type="entry name" value="PPM-type phosphatase domain"/>
    <property type="match status" value="1"/>
</dbReference>